<dbReference type="InterPro" id="IPR038718">
    <property type="entry name" value="SNF2-like_sf"/>
</dbReference>
<dbReference type="InterPro" id="IPR000330">
    <property type="entry name" value="SNF2_N"/>
</dbReference>
<dbReference type="EMBL" id="JAHQIW010001414">
    <property type="protein sequence ID" value="KAJ1352450.1"/>
    <property type="molecule type" value="Genomic_DNA"/>
</dbReference>
<feature type="domain" description="SNF2 N-terminal" evidence="1">
    <location>
        <begin position="11"/>
        <end position="52"/>
    </location>
</feature>
<sequence>MAVCHAKRKHISRKGSLLVGIQWARIVLDEAHIIKNKKTKAAKKILMLRKQNIPFGGPPVDGRRCRARCSRQPQADNDHACRYCLPALRQDSTPSLQ</sequence>
<comment type="caution">
    <text evidence="2">The sequence shown here is derived from an EMBL/GenBank/DDBJ whole genome shotgun (WGS) entry which is preliminary data.</text>
</comment>
<evidence type="ECO:0000313" key="2">
    <source>
        <dbReference type="EMBL" id="KAJ1352450.1"/>
    </source>
</evidence>
<protein>
    <recommendedName>
        <fullName evidence="1">SNF2 N-terminal domain-containing protein</fullName>
    </recommendedName>
</protein>
<dbReference type="Pfam" id="PF00176">
    <property type="entry name" value="SNF2-rel_dom"/>
    <property type="match status" value="1"/>
</dbReference>
<accession>A0AAD5QKS9</accession>
<keyword evidence="3" id="KW-1185">Reference proteome</keyword>
<dbReference type="AlphaFoldDB" id="A0AAD5QKS9"/>
<evidence type="ECO:0000313" key="3">
    <source>
        <dbReference type="Proteomes" id="UP001196413"/>
    </source>
</evidence>
<evidence type="ECO:0000259" key="1">
    <source>
        <dbReference type="Pfam" id="PF00176"/>
    </source>
</evidence>
<dbReference type="GO" id="GO:0005524">
    <property type="term" value="F:ATP binding"/>
    <property type="evidence" value="ECO:0007669"/>
    <property type="project" value="InterPro"/>
</dbReference>
<proteinExistence type="predicted"/>
<dbReference type="Proteomes" id="UP001196413">
    <property type="component" value="Unassembled WGS sequence"/>
</dbReference>
<organism evidence="2 3">
    <name type="scientific">Parelaphostrongylus tenuis</name>
    <name type="common">Meningeal worm</name>
    <dbReference type="NCBI Taxonomy" id="148309"/>
    <lineage>
        <taxon>Eukaryota</taxon>
        <taxon>Metazoa</taxon>
        <taxon>Ecdysozoa</taxon>
        <taxon>Nematoda</taxon>
        <taxon>Chromadorea</taxon>
        <taxon>Rhabditida</taxon>
        <taxon>Rhabditina</taxon>
        <taxon>Rhabditomorpha</taxon>
        <taxon>Strongyloidea</taxon>
        <taxon>Metastrongylidae</taxon>
        <taxon>Parelaphostrongylus</taxon>
    </lineage>
</organism>
<reference evidence="2" key="1">
    <citation type="submission" date="2021-06" db="EMBL/GenBank/DDBJ databases">
        <title>Parelaphostrongylus tenuis whole genome reference sequence.</title>
        <authorList>
            <person name="Garwood T.J."/>
            <person name="Larsen P.A."/>
            <person name="Fountain-Jones N.M."/>
            <person name="Garbe J.R."/>
            <person name="Macchietto M.G."/>
            <person name="Kania S.A."/>
            <person name="Gerhold R.W."/>
            <person name="Richards J.E."/>
            <person name="Wolf T.M."/>
        </authorList>
    </citation>
    <scope>NUCLEOTIDE SEQUENCE</scope>
    <source>
        <strain evidence="2">MNPRO001-30</strain>
        <tissue evidence="2">Meninges</tissue>
    </source>
</reference>
<dbReference type="Gene3D" id="3.40.50.10810">
    <property type="entry name" value="Tandem AAA-ATPase domain"/>
    <property type="match status" value="1"/>
</dbReference>
<gene>
    <name evidence="2" type="ORF">KIN20_008780</name>
</gene>
<name>A0AAD5QKS9_PARTN</name>